<dbReference type="Gene3D" id="3.40.630.30">
    <property type="match status" value="1"/>
</dbReference>
<dbReference type="CDD" id="cd04301">
    <property type="entry name" value="NAT_SF"/>
    <property type="match status" value="1"/>
</dbReference>
<reference evidence="5" key="1">
    <citation type="journal article" date="2019" name="Int. J. Syst. Evol. Microbiol.">
        <title>The Global Catalogue of Microorganisms (GCM) 10K type strain sequencing project: providing services to taxonomists for standard genome sequencing and annotation.</title>
        <authorList>
            <consortium name="The Broad Institute Genomics Platform"/>
            <consortium name="The Broad Institute Genome Sequencing Center for Infectious Disease"/>
            <person name="Wu L."/>
            <person name="Ma J."/>
        </authorList>
    </citation>
    <scope>NUCLEOTIDE SEQUENCE [LARGE SCALE GENOMIC DNA]</scope>
    <source>
        <strain evidence="5">TISTR 1906</strain>
    </source>
</reference>
<evidence type="ECO:0000259" key="3">
    <source>
        <dbReference type="PROSITE" id="PS51186"/>
    </source>
</evidence>
<dbReference type="PROSITE" id="PS51186">
    <property type="entry name" value="GNAT"/>
    <property type="match status" value="1"/>
</dbReference>
<sequence length="177" mass="18962">MLPSRPQGLPISGFQLRPLRLGDVDAVLRIQAQCYGADFGEPRQVFVQRLQSPVHCSWAAVQADAVVAYLAAYWSLPGVITPLHGGFSSYEDANVLYLHDMAVSPAVAGQGVAGALLQAARSLARQRGIRHTALVSVQGSQPYWERQGYAVAAVADAAQQQHLASYGDDAVYMVGQV</sequence>
<dbReference type="Pfam" id="PF00583">
    <property type="entry name" value="Acetyltransf_1"/>
    <property type="match status" value="1"/>
</dbReference>
<proteinExistence type="predicted"/>
<keyword evidence="2 4" id="KW-0012">Acyltransferase</keyword>
<gene>
    <name evidence="4" type="ORF">ACFSW6_06100</name>
</gene>
<dbReference type="RefSeq" id="WP_066474376.1">
    <property type="nucleotide sequence ID" value="NZ_BCNT01000004.1"/>
</dbReference>
<evidence type="ECO:0000256" key="2">
    <source>
        <dbReference type="ARBA" id="ARBA00023315"/>
    </source>
</evidence>
<dbReference type="PANTHER" id="PTHR43877">
    <property type="entry name" value="AMINOALKYLPHOSPHONATE N-ACETYLTRANSFERASE-RELATED-RELATED"/>
    <property type="match status" value="1"/>
</dbReference>
<feature type="domain" description="N-acetyltransferase" evidence="3">
    <location>
        <begin position="14"/>
        <end position="177"/>
    </location>
</feature>
<dbReference type="GO" id="GO:0016746">
    <property type="term" value="F:acyltransferase activity"/>
    <property type="evidence" value="ECO:0007669"/>
    <property type="project" value="UniProtKB-KW"/>
</dbReference>
<dbReference type="EC" id="2.3.1.-" evidence="4"/>
<dbReference type="PANTHER" id="PTHR43877:SF2">
    <property type="entry name" value="AMINOALKYLPHOSPHONATE N-ACETYLTRANSFERASE-RELATED"/>
    <property type="match status" value="1"/>
</dbReference>
<evidence type="ECO:0000313" key="4">
    <source>
        <dbReference type="EMBL" id="MFD2753651.1"/>
    </source>
</evidence>
<evidence type="ECO:0000256" key="1">
    <source>
        <dbReference type="ARBA" id="ARBA00022679"/>
    </source>
</evidence>
<dbReference type="Proteomes" id="UP001597463">
    <property type="component" value="Unassembled WGS sequence"/>
</dbReference>
<dbReference type="InterPro" id="IPR000182">
    <property type="entry name" value="GNAT_dom"/>
</dbReference>
<evidence type="ECO:0000313" key="5">
    <source>
        <dbReference type="Proteomes" id="UP001597463"/>
    </source>
</evidence>
<comment type="caution">
    <text evidence="4">The sequence shown here is derived from an EMBL/GenBank/DDBJ whole genome shotgun (WGS) entry which is preliminary data.</text>
</comment>
<name>A0ABW5UKJ4_9BURK</name>
<protein>
    <submittedName>
        <fullName evidence="4">GNAT family N-acetyltransferase</fullName>
        <ecNumber evidence="4">2.3.1.-</ecNumber>
    </submittedName>
</protein>
<keyword evidence="1 4" id="KW-0808">Transferase</keyword>
<organism evidence="4 5">
    <name type="scientific">Comamonas terrae</name>
    <dbReference type="NCBI Taxonomy" id="673548"/>
    <lineage>
        <taxon>Bacteria</taxon>
        <taxon>Pseudomonadati</taxon>
        <taxon>Pseudomonadota</taxon>
        <taxon>Betaproteobacteria</taxon>
        <taxon>Burkholderiales</taxon>
        <taxon>Comamonadaceae</taxon>
        <taxon>Comamonas</taxon>
    </lineage>
</organism>
<dbReference type="InterPro" id="IPR050832">
    <property type="entry name" value="Bact_Acetyltransf"/>
</dbReference>
<dbReference type="EMBL" id="JBHUMV010000002">
    <property type="protein sequence ID" value="MFD2753651.1"/>
    <property type="molecule type" value="Genomic_DNA"/>
</dbReference>
<dbReference type="InterPro" id="IPR016181">
    <property type="entry name" value="Acyl_CoA_acyltransferase"/>
</dbReference>
<dbReference type="SUPFAM" id="SSF55729">
    <property type="entry name" value="Acyl-CoA N-acyltransferases (Nat)"/>
    <property type="match status" value="1"/>
</dbReference>
<keyword evidence="5" id="KW-1185">Reference proteome</keyword>
<accession>A0ABW5UKJ4</accession>